<feature type="chain" id="PRO_5016293057" evidence="1">
    <location>
        <begin position="24"/>
        <end position="345"/>
    </location>
</feature>
<dbReference type="OrthoDB" id="5959761at2759"/>
<dbReference type="InParanoid" id="A0A317XTN6"/>
<keyword evidence="1" id="KW-0732">Signal</keyword>
<dbReference type="InterPro" id="IPR017853">
    <property type="entry name" value="GH"/>
</dbReference>
<protein>
    <submittedName>
        <fullName evidence="3">Glycoside hydrolase</fullName>
    </submittedName>
</protein>
<dbReference type="GO" id="GO:0009277">
    <property type="term" value="C:fungal-type cell wall"/>
    <property type="evidence" value="ECO:0007669"/>
    <property type="project" value="TreeGrafter"/>
</dbReference>
<dbReference type="PANTHER" id="PTHR34154">
    <property type="entry name" value="ALKALI-SENSITIVE LINKAGE PROTEIN 1"/>
    <property type="match status" value="1"/>
</dbReference>
<feature type="signal peptide" evidence="1">
    <location>
        <begin position="1"/>
        <end position="23"/>
    </location>
</feature>
<keyword evidence="4" id="KW-1185">Reference proteome</keyword>
<dbReference type="GO" id="GO:0071966">
    <property type="term" value="P:fungal-type cell wall polysaccharide metabolic process"/>
    <property type="evidence" value="ECO:0007669"/>
    <property type="project" value="TreeGrafter"/>
</dbReference>
<evidence type="ECO:0000313" key="3">
    <source>
        <dbReference type="EMBL" id="PWZ01278.1"/>
    </source>
</evidence>
<evidence type="ECO:0000313" key="4">
    <source>
        <dbReference type="Proteomes" id="UP000246740"/>
    </source>
</evidence>
<dbReference type="EMBL" id="KZ819191">
    <property type="protein sequence ID" value="PWZ01278.1"/>
    <property type="molecule type" value="Genomic_DNA"/>
</dbReference>
<dbReference type="GO" id="GO:0016787">
    <property type="term" value="F:hydrolase activity"/>
    <property type="evidence" value="ECO:0007669"/>
    <property type="project" value="UniProtKB-KW"/>
</dbReference>
<dbReference type="PANTHER" id="PTHR34154:SF3">
    <property type="entry name" value="ALKALI-SENSITIVE LINKAGE PROTEIN 1"/>
    <property type="match status" value="1"/>
</dbReference>
<proteinExistence type="predicted"/>
<evidence type="ECO:0000256" key="1">
    <source>
        <dbReference type="SAM" id="SignalP"/>
    </source>
</evidence>
<reference evidence="3 4" key="1">
    <citation type="journal article" date="2018" name="Mol. Biol. Evol.">
        <title>Broad Genomic Sampling Reveals a Smut Pathogenic Ancestry of the Fungal Clade Ustilaginomycotina.</title>
        <authorList>
            <person name="Kijpornyongpan T."/>
            <person name="Mondo S.J."/>
            <person name="Barry K."/>
            <person name="Sandor L."/>
            <person name="Lee J."/>
            <person name="Lipzen A."/>
            <person name="Pangilinan J."/>
            <person name="LaButti K."/>
            <person name="Hainaut M."/>
            <person name="Henrissat B."/>
            <person name="Grigoriev I.V."/>
            <person name="Spatafora J.W."/>
            <person name="Aime M.C."/>
        </authorList>
    </citation>
    <scope>NUCLEOTIDE SEQUENCE [LARGE SCALE GENOMIC DNA]</scope>
    <source>
        <strain evidence="3 4">MCA 3645</strain>
    </source>
</reference>
<accession>A0A317XTN6</accession>
<sequence length="345" mass="39344">MRFTIQLLAIVAMALCAISGSKADLQRGLAWGVNDNLGPKIAKGLVKWYWHWQDGPNSKFDGKLEWVPCFWGPKYQSKWAERKKEMKNDLPKYILGVNEPEIPGQSNLTPKHAAKLHMQELEPYAKKGVKISSPQMVYKTEWLQEFMDECDKLGCTIDFIALHWYGTTKDMKAFKKWVTTIHKKFNKPIWITEYGITSASGSSQAQIKKFHMDATCWMNKIGYVQRAAWLGCFEISSPPDSYASAKNAFLNSNGSLRDIAYWYMYTHHPDKRSLKTHSNRALPSAHIARRTVKHLDEDGNEIIDDEDPAEPVTDIVDCDDICQARNKAVAAFEAEFGEITDVDDE</sequence>
<dbReference type="FunFam" id="3.20.20.80:FF:000298">
    <property type="entry name" value="Chromosome 1, whole genome shotgun sequence"/>
    <property type="match status" value="1"/>
</dbReference>
<organism evidence="3 4">
    <name type="scientific">Testicularia cyperi</name>
    <dbReference type="NCBI Taxonomy" id="1882483"/>
    <lineage>
        <taxon>Eukaryota</taxon>
        <taxon>Fungi</taxon>
        <taxon>Dikarya</taxon>
        <taxon>Basidiomycota</taxon>
        <taxon>Ustilaginomycotina</taxon>
        <taxon>Ustilaginomycetes</taxon>
        <taxon>Ustilaginales</taxon>
        <taxon>Anthracoideaceae</taxon>
        <taxon>Testicularia</taxon>
    </lineage>
</organism>
<dbReference type="InterPro" id="IPR053183">
    <property type="entry name" value="ASL1"/>
</dbReference>
<dbReference type="AlphaFoldDB" id="A0A317XTN6"/>
<dbReference type="InterPro" id="IPR024655">
    <property type="entry name" value="Asl1_glyco_hydro_catalytic"/>
</dbReference>
<dbReference type="SUPFAM" id="SSF51445">
    <property type="entry name" value="(Trans)glycosidases"/>
    <property type="match status" value="1"/>
</dbReference>
<dbReference type="Pfam" id="PF11790">
    <property type="entry name" value="Glyco_hydro_cc"/>
    <property type="match status" value="1"/>
</dbReference>
<keyword evidence="3" id="KW-0378">Hydrolase</keyword>
<feature type="domain" description="Asl1-like glycosyl hydrolase catalytic" evidence="2">
    <location>
        <begin position="28"/>
        <end position="263"/>
    </location>
</feature>
<gene>
    <name evidence="3" type="ORF">BCV70DRAFT_91807</name>
</gene>
<dbReference type="STRING" id="1882483.A0A317XTN6"/>
<evidence type="ECO:0000259" key="2">
    <source>
        <dbReference type="Pfam" id="PF11790"/>
    </source>
</evidence>
<dbReference type="Gene3D" id="3.20.20.80">
    <property type="entry name" value="Glycosidases"/>
    <property type="match status" value="1"/>
</dbReference>
<dbReference type="Proteomes" id="UP000246740">
    <property type="component" value="Unassembled WGS sequence"/>
</dbReference>
<name>A0A317XTN6_9BASI</name>